<dbReference type="Pfam" id="PF00227">
    <property type="entry name" value="Proteasome"/>
    <property type="match status" value="1"/>
</dbReference>
<dbReference type="GO" id="GO:0008233">
    <property type="term" value="F:peptidase activity"/>
    <property type="evidence" value="ECO:0007669"/>
    <property type="project" value="UniProtKB-KW"/>
</dbReference>
<dbReference type="GO" id="GO:0051603">
    <property type="term" value="P:proteolysis involved in protein catabolic process"/>
    <property type="evidence" value="ECO:0007669"/>
    <property type="project" value="InterPro"/>
</dbReference>
<evidence type="ECO:0000313" key="2">
    <source>
        <dbReference type="Proteomes" id="UP000199423"/>
    </source>
</evidence>
<dbReference type="AlphaFoldDB" id="A0A1I7NRR3"/>
<sequence length="245" mass="27427">MTYAVAFRLESGLVFAADTRTNAGVDNIAQYKKLQLWRRPGDRVLVLLAAGNLAVTQAVVSLLNEHLAEEEAGEDAATLYTAPNMYRAARVVGDAIREARRIDGAALEASKLGFNTNFIFGGQIKGERPRLFQIYPEGNFIEATDDTPFFQIGEHKYGKPILDRVARSDMRLGEAAKLMLLSFDSTLRSNLSVGMPIDLVIYERDSFDVTREKRISADDEYFRQLSSSWSDALRQAFSKIEEFDV</sequence>
<evidence type="ECO:0000313" key="1">
    <source>
        <dbReference type="EMBL" id="SFV37305.1"/>
    </source>
</evidence>
<protein>
    <submittedName>
        <fullName evidence="1">Putative proteasome-type protease</fullName>
    </submittedName>
</protein>
<dbReference type="OrthoDB" id="9786336at2"/>
<dbReference type="Proteomes" id="UP000199423">
    <property type="component" value="Unassembled WGS sequence"/>
</dbReference>
<keyword evidence="1" id="KW-0645">Protease</keyword>
<dbReference type="STRING" id="51670.SAMN04488557_3095"/>
<dbReference type="EMBL" id="FPCH01000003">
    <property type="protein sequence ID" value="SFV37305.1"/>
    <property type="molecule type" value="Genomic_DNA"/>
</dbReference>
<dbReference type="RefSeq" id="WP_092868618.1">
    <property type="nucleotide sequence ID" value="NZ_FPCH01000003.1"/>
</dbReference>
<gene>
    <name evidence="1" type="ORF">SAMN04488557_3095</name>
</gene>
<dbReference type="GO" id="GO:0005839">
    <property type="term" value="C:proteasome core complex"/>
    <property type="evidence" value="ECO:0007669"/>
    <property type="project" value="InterPro"/>
</dbReference>
<accession>A0A1I7NRR3</accession>
<keyword evidence="1" id="KW-0647">Proteasome</keyword>
<dbReference type="InterPro" id="IPR016545">
    <property type="entry name" value="UCP009120_prtse"/>
</dbReference>
<dbReference type="InterPro" id="IPR001353">
    <property type="entry name" value="Proteasome_sua/b"/>
</dbReference>
<keyword evidence="2" id="KW-1185">Reference proteome</keyword>
<name>A0A1I7NRR3_9HYPH</name>
<dbReference type="Gene3D" id="3.60.20.10">
    <property type="entry name" value="Glutamine Phosphoribosylpyrophosphate, subunit 1, domain 1"/>
    <property type="match status" value="1"/>
</dbReference>
<organism evidence="1 2">
    <name type="scientific">Hyphomicrobium facile</name>
    <dbReference type="NCBI Taxonomy" id="51670"/>
    <lineage>
        <taxon>Bacteria</taxon>
        <taxon>Pseudomonadati</taxon>
        <taxon>Pseudomonadota</taxon>
        <taxon>Alphaproteobacteria</taxon>
        <taxon>Hyphomicrobiales</taxon>
        <taxon>Hyphomicrobiaceae</taxon>
        <taxon>Hyphomicrobium</taxon>
    </lineage>
</organism>
<reference evidence="2" key="1">
    <citation type="submission" date="2016-10" db="EMBL/GenBank/DDBJ databases">
        <authorList>
            <person name="Varghese N."/>
            <person name="Submissions S."/>
        </authorList>
    </citation>
    <scope>NUCLEOTIDE SEQUENCE [LARGE SCALE GENOMIC DNA]</scope>
    <source>
        <strain evidence="2">DSM 1565</strain>
    </source>
</reference>
<dbReference type="SUPFAM" id="SSF56235">
    <property type="entry name" value="N-terminal nucleophile aminohydrolases (Ntn hydrolases)"/>
    <property type="match status" value="1"/>
</dbReference>
<dbReference type="InterPro" id="IPR029055">
    <property type="entry name" value="Ntn_hydrolases_N"/>
</dbReference>
<proteinExistence type="predicted"/>
<dbReference type="PIRSF" id="PIRSF009120">
    <property type="entry name" value="UCP009120_prtse"/>
    <property type="match status" value="1"/>
</dbReference>
<keyword evidence="1" id="KW-0378">Hydrolase</keyword>